<comment type="function">
    <text evidence="4">Functions in the N-end rule pathway of protein degradation where it conjugates Leu, Phe and, less efficiently, Met from aminoacyl-tRNAs to the N-termini of proteins containing an N-terminal arginine or lysine.</text>
</comment>
<dbReference type="FunFam" id="3.40.630.70:FF:000001">
    <property type="entry name" value="Leucyl/phenylalanyl-tRNA--protein transferase"/>
    <property type="match status" value="1"/>
</dbReference>
<dbReference type="GO" id="GO:0030163">
    <property type="term" value="P:protein catabolic process"/>
    <property type="evidence" value="ECO:0007669"/>
    <property type="project" value="UniProtKB-UniRule"/>
</dbReference>
<dbReference type="HAMAP" id="MF_00688">
    <property type="entry name" value="Leu_Phe_trans"/>
    <property type="match status" value="1"/>
</dbReference>
<evidence type="ECO:0000313" key="6">
    <source>
        <dbReference type="Proteomes" id="UP000280842"/>
    </source>
</evidence>
<dbReference type="OrthoDB" id="9790282at2"/>
<accession>A0A3M0BRN0</accession>
<dbReference type="Proteomes" id="UP000280842">
    <property type="component" value="Unassembled WGS sequence"/>
</dbReference>
<dbReference type="GO" id="GO:0005737">
    <property type="term" value="C:cytoplasm"/>
    <property type="evidence" value="ECO:0007669"/>
    <property type="project" value="UniProtKB-SubCell"/>
</dbReference>
<proteinExistence type="inferred from homology"/>
<evidence type="ECO:0000256" key="1">
    <source>
        <dbReference type="ARBA" id="ARBA00022490"/>
    </source>
</evidence>
<dbReference type="Gene3D" id="3.30.70.3550">
    <property type="entry name" value="Leucyl/phenylalanyl-tRNA-protein transferase, N-terminal domain"/>
    <property type="match status" value="1"/>
</dbReference>
<evidence type="ECO:0000256" key="3">
    <source>
        <dbReference type="ARBA" id="ARBA00023315"/>
    </source>
</evidence>
<dbReference type="PANTHER" id="PTHR30098">
    <property type="entry name" value="LEUCYL/PHENYLALANYL-TRNA--PROTEIN TRANSFERASE"/>
    <property type="match status" value="1"/>
</dbReference>
<comment type="similarity">
    <text evidence="4">Belongs to the L/F-transferase family.</text>
</comment>
<comment type="subcellular location">
    <subcellularLocation>
        <location evidence="4">Cytoplasm</location>
    </subcellularLocation>
</comment>
<dbReference type="EMBL" id="REFO01000011">
    <property type="protein sequence ID" value="RMA97155.1"/>
    <property type="molecule type" value="Genomic_DNA"/>
</dbReference>
<evidence type="ECO:0000256" key="4">
    <source>
        <dbReference type="HAMAP-Rule" id="MF_00688"/>
    </source>
</evidence>
<dbReference type="GO" id="GO:0008914">
    <property type="term" value="F:leucyl-tRNA--protein transferase activity"/>
    <property type="evidence" value="ECO:0007669"/>
    <property type="project" value="UniProtKB-UniRule"/>
</dbReference>
<dbReference type="InterPro" id="IPR004616">
    <property type="entry name" value="Leu/Phe-tRNA_Trfase"/>
</dbReference>
<dbReference type="InterPro" id="IPR016181">
    <property type="entry name" value="Acyl_CoA_acyltransferase"/>
</dbReference>
<dbReference type="Gene3D" id="3.40.630.70">
    <property type="entry name" value="Leucyl/phenylalanyl-tRNA-protein transferase, C-terminal domain"/>
    <property type="match status" value="1"/>
</dbReference>
<dbReference type="InterPro" id="IPR042203">
    <property type="entry name" value="Leu/Phe-tRNA_Trfase_C"/>
</dbReference>
<dbReference type="NCBIfam" id="TIGR00667">
    <property type="entry name" value="aat"/>
    <property type="match status" value="1"/>
</dbReference>
<dbReference type="Pfam" id="PF03588">
    <property type="entry name" value="Leu_Phe_trans"/>
    <property type="match status" value="1"/>
</dbReference>
<dbReference type="AlphaFoldDB" id="A0A3M0BRN0"/>
<evidence type="ECO:0000313" key="5">
    <source>
        <dbReference type="EMBL" id="RMA97155.1"/>
    </source>
</evidence>
<sequence>MKFIIDKNNPDIYFPDPYFAPDDFPLAYGGDLSVERLIFAYKNGIFPWYSEDEPILWWSPNPRMVLFPENLKIQRSLKKVLKKNKFEIRFDENFEDVIKMCATVKRKGQDGTWITTEMIEAYINLHKIGIAHSVEAYIDNKLVGGLYGVSIGRAFFGESMFHIVSDASKVAFVYLVKKLQEWKFDIIDCQQATVHMARFGAIEIPRNQFLDILKISTTKPTLLGKWDKDFQEIII</sequence>
<keyword evidence="1 4" id="KW-0963">Cytoplasm</keyword>
<keyword evidence="6" id="KW-1185">Reference proteome</keyword>
<reference evidence="5 6" key="1">
    <citation type="submission" date="2018-10" db="EMBL/GenBank/DDBJ databases">
        <title>Genomic Encyclopedia of Archaeal and Bacterial Type Strains, Phase II (KMG-II): from individual species to whole genera.</title>
        <authorList>
            <person name="Goeker M."/>
        </authorList>
    </citation>
    <scope>NUCLEOTIDE SEQUENCE [LARGE SCALE GENOMIC DNA]</scope>
    <source>
        <strain evidence="5 6">VM1</strain>
    </source>
</reference>
<organism evidence="5 6">
    <name type="scientific">Hydrogenothermus marinus</name>
    <dbReference type="NCBI Taxonomy" id="133270"/>
    <lineage>
        <taxon>Bacteria</taxon>
        <taxon>Pseudomonadati</taxon>
        <taxon>Aquificota</taxon>
        <taxon>Aquificia</taxon>
        <taxon>Aquificales</taxon>
        <taxon>Hydrogenothermaceae</taxon>
        <taxon>Hydrogenothermus</taxon>
    </lineage>
</organism>
<comment type="caution">
    <text evidence="5">The sequence shown here is derived from an EMBL/GenBank/DDBJ whole genome shotgun (WGS) entry which is preliminary data.</text>
</comment>
<gene>
    <name evidence="4" type="primary">aat</name>
    <name evidence="5" type="ORF">CLV39_0810</name>
</gene>
<dbReference type="SUPFAM" id="SSF55729">
    <property type="entry name" value="Acyl-CoA N-acyltransferases (Nat)"/>
    <property type="match status" value="1"/>
</dbReference>
<dbReference type="RefSeq" id="WP_121922942.1">
    <property type="nucleotide sequence ID" value="NZ_REFO01000011.1"/>
</dbReference>
<keyword evidence="2 4" id="KW-0808">Transferase</keyword>
<dbReference type="PANTHER" id="PTHR30098:SF2">
    <property type="entry name" value="LEUCYL_PHENYLALANYL-TRNA--PROTEIN TRANSFERASE"/>
    <property type="match status" value="1"/>
</dbReference>
<protein>
    <recommendedName>
        <fullName evidence="4">Leucyl/phenylalanyl-tRNA--protein transferase</fullName>
        <ecNumber evidence="4">2.3.2.6</ecNumber>
    </recommendedName>
    <alternativeName>
        <fullName evidence="4">L/F-transferase</fullName>
    </alternativeName>
    <alternativeName>
        <fullName evidence="4">Leucyltransferase</fullName>
    </alternativeName>
    <alternativeName>
        <fullName evidence="4">Phenyalanyltransferase</fullName>
    </alternativeName>
</protein>
<name>A0A3M0BRN0_9AQUI</name>
<evidence type="ECO:0000256" key="2">
    <source>
        <dbReference type="ARBA" id="ARBA00022679"/>
    </source>
</evidence>
<keyword evidence="3 4" id="KW-0012">Acyltransferase</keyword>
<dbReference type="InterPro" id="IPR042221">
    <property type="entry name" value="Leu/Phe-tRNA_Trfase_N"/>
</dbReference>
<comment type="catalytic activity">
    <reaction evidence="4">
        <text>N-terminal L-arginyl-[protein] + L-leucyl-tRNA(Leu) = N-terminal L-leucyl-L-arginyl-[protein] + tRNA(Leu) + H(+)</text>
        <dbReference type="Rhea" id="RHEA:50416"/>
        <dbReference type="Rhea" id="RHEA-COMP:9613"/>
        <dbReference type="Rhea" id="RHEA-COMP:9622"/>
        <dbReference type="Rhea" id="RHEA-COMP:12672"/>
        <dbReference type="Rhea" id="RHEA-COMP:12673"/>
        <dbReference type="ChEBI" id="CHEBI:15378"/>
        <dbReference type="ChEBI" id="CHEBI:64719"/>
        <dbReference type="ChEBI" id="CHEBI:78442"/>
        <dbReference type="ChEBI" id="CHEBI:78494"/>
        <dbReference type="ChEBI" id="CHEBI:133044"/>
        <dbReference type="EC" id="2.3.2.6"/>
    </reaction>
</comment>
<dbReference type="EC" id="2.3.2.6" evidence="4"/>
<comment type="catalytic activity">
    <reaction evidence="4">
        <text>N-terminal L-lysyl-[protein] + L-leucyl-tRNA(Leu) = N-terminal L-leucyl-L-lysyl-[protein] + tRNA(Leu) + H(+)</text>
        <dbReference type="Rhea" id="RHEA:12340"/>
        <dbReference type="Rhea" id="RHEA-COMP:9613"/>
        <dbReference type="Rhea" id="RHEA-COMP:9622"/>
        <dbReference type="Rhea" id="RHEA-COMP:12670"/>
        <dbReference type="Rhea" id="RHEA-COMP:12671"/>
        <dbReference type="ChEBI" id="CHEBI:15378"/>
        <dbReference type="ChEBI" id="CHEBI:65249"/>
        <dbReference type="ChEBI" id="CHEBI:78442"/>
        <dbReference type="ChEBI" id="CHEBI:78494"/>
        <dbReference type="ChEBI" id="CHEBI:133043"/>
        <dbReference type="EC" id="2.3.2.6"/>
    </reaction>
</comment>
<comment type="catalytic activity">
    <reaction evidence="4">
        <text>L-phenylalanyl-tRNA(Phe) + an N-terminal L-alpha-aminoacyl-[protein] = an N-terminal L-phenylalanyl-L-alpha-aminoacyl-[protein] + tRNA(Phe)</text>
        <dbReference type="Rhea" id="RHEA:43632"/>
        <dbReference type="Rhea" id="RHEA-COMP:9668"/>
        <dbReference type="Rhea" id="RHEA-COMP:9699"/>
        <dbReference type="Rhea" id="RHEA-COMP:10636"/>
        <dbReference type="Rhea" id="RHEA-COMP:10637"/>
        <dbReference type="ChEBI" id="CHEBI:78442"/>
        <dbReference type="ChEBI" id="CHEBI:78531"/>
        <dbReference type="ChEBI" id="CHEBI:78597"/>
        <dbReference type="ChEBI" id="CHEBI:83561"/>
        <dbReference type="EC" id="2.3.2.6"/>
    </reaction>
</comment>